<feature type="region of interest" description="Disordered" evidence="1">
    <location>
        <begin position="171"/>
        <end position="212"/>
    </location>
</feature>
<evidence type="ECO:0000256" key="2">
    <source>
        <dbReference type="SAM" id="SignalP"/>
    </source>
</evidence>
<feature type="compositionally biased region" description="Basic and acidic residues" evidence="1">
    <location>
        <begin position="196"/>
        <end position="205"/>
    </location>
</feature>
<evidence type="ECO:0000256" key="1">
    <source>
        <dbReference type="SAM" id="MobiDB-lite"/>
    </source>
</evidence>
<name>A0A9X9WS18_9PROT</name>
<proteinExistence type="predicted"/>
<protein>
    <recommendedName>
        <fullName evidence="5">DUF3450 family protein</fullName>
    </recommendedName>
</protein>
<dbReference type="Proteomes" id="UP001138751">
    <property type="component" value="Unassembled WGS sequence"/>
</dbReference>
<dbReference type="EMBL" id="JAAEDM010000003">
    <property type="protein sequence ID" value="MBR0669947.1"/>
    <property type="molecule type" value="Genomic_DNA"/>
</dbReference>
<reference evidence="3" key="2">
    <citation type="journal article" date="2021" name="Syst. Appl. Microbiol.">
        <title>Roseomonas hellenica sp. nov., isolated from roots of wild-growing Alkanna tinctoria.</title>
        <authorList>
            <person name="Rat A."/>
            <person name="Naranjo H.D."/>
            <person name="Lebbe L."/>
            <person name="Cnockaert M."/>
            <person name="Krigas N."/>
            <person name="Grigoriadou K."/>
            <person name="Maloupa E."/>
            <person name="Willems A."/>
        </authorList>
    </citation>
    <scope>NUCLEOTIDE SEQUENCE</scope>
    <source>
        <strain evidence="3">LMG 31231</strain>
    </source>
</reference>
<dbReference type="Pfam" id="PF11319">
    <property type="entry name" value="VasI"/>
    <property type="match status" value="1"/>
</dbReference>
<organism evidence="3 4">
    <name type="scientific">Neoroseomonas soli</name>
    <dbReference type="NCBI Taxonomy" id="1081025"/>
    <lineage>
        <taxon>Bacteria</taxon>
        <taxon>Pseudomonadati</taxon>
        <taxon>Pseudomonadota</taxon>
        <taxon>Alphaproteobacteria</taxon>
        <taxon>Acetobacterales</taxon>
        <taxon>Acetobacteraceae</taxon>
        <taxon>Neoroseomonas</taxon>
    </lineage>
</organism>
<dbReference type="RefSeq" id="WP_211860325.1">
    <property type="nucleotide sequence ID" value="NZ_JAAEDM010000003.1"/>
</dbReference>
<feature type="compositionally biased region" description="Low complexity" evidence="1">
    <location>
        <begin position="178"/>
        <end position="188"/>
    </location>
</feature>
<evidence type="ECO:0008006" key="5">
    <source>
        <dbReference type="Google" id="ProtNLM"/>
    </source>
</evidence>
<evidence type="ECO:0000313" key="3">
    <source>
        <dbReference type="EMBL" id="MBR0669947.1"/>
    </source>
</evidence>
<keyword evidence="4" id="KW-1185">Reference proteome</keyword>
<reference evidence="3" key="1">
    <citation type="submission" date="2020-01" db="EMBL/GenBank/DDBJ databases">
        <authorList>
            <person name="Rat A."/>
        </authorList>
    </citation>
    <scope>NUCLEOTIDE SEQUENCE</scope>
    <source>
        <strain evidence="3">LMG 31231</strain>
    </source>
</reference>
<feature type="chain" id="PRO_5040950601" description="DUF3450 family protein" evidence="2">
    <location>
        <begin position="23"/>
        <end position="390"/>
    </location>
</feature>
<dbReference type="InterPro" id="IPR017738">
    <property type="entry name" value="T6SS-assoc_VCA0118"/>
</dbReference>
<keyword evidence="2" id="KW-0732">Signal</keyword>
<gene>
    <name evidence="3" type="ORF">GXW76_02065</name>
</gene>
<evidence type="ECO:0000313" key="4">
    <source>
        <dbReference type="Proteomes" id="UP001138751"/>
    </source>
</evidence>
<feature type="signal peptide" evidence="2">
    <location>
        <begin position="1"/>
        <end position="22"/>
    </location>
</feature>
<sequence>MNRFIPSILLAGFLSLPLAAWSQAPGSPGPTVGTELSDTFAADLALVRTQIAEAERDLTSAPGGLLGDLTRVRIGVYRLTEALLEHRAAVAATAVSVPGVLTAPDPARIARAEAEVAAARERVAAAMAQASQSGGMIGILALTTLATERQALALAELAAVSARQGFALAPPASGGGSTTQPAASAPTADIPGTSEADDRAPDAPRSRALPAAERRTLQSLGYSVEDDWAFLSSRSRMDDTPQAHGRTQALEDFYTNRDARALLVACVEGETRLYVDVQKYLLTDYQRRTVRVTYRIDQRAPVTVNWGTSTSGRATGLWGRDAIPLIRALLDGEELLLRVVEQNNQQHQMTFSLKGFRQAAQAVAEACRWSLQAPAPASGQQPRPAGAQRR</sequence>
<comment type="caution">
    <text evidence="3">The sequence shown here is derived from an EMBL/GenBank/DDBJ whole genome shotgun (WGS) entry which is preliminary data.</text>
</comment>
<dbReference type="AlphaFoldDB" id="A0A9X9WS18"/>
<accession>A0A9X9WS18</accession>